<evidence type="ECO:0000256" key="7">
    <source>
        <dbReference type="SAM" id="Phobius"/>
    </source>
</evidence>
<dbReference type="EMBL" id="CP001618">
    <property type="protein sequence ID" value="ACQ82196.1"/>
    <property type="molecule type" value="Genomic_DNA"/>
</dbReference>
<dbReference type="Proteomes" id="UP000007962">
    <property type="component" value="Chromosome"/>
</dbReference>
<dbReference type="Pfam" id="PF09678">
    <property type="entry name" value="Caa3_CtaG"/>
    <property type="match status" value="1"/>
</dbReference>
<keyword evidence="4 7" id="KW-1133">Transmembrane helix</keyword>
<feature type="compositionally biased region" description="Polar residues" evidence="6">
    <location>
        <begin position="10"/>
        <end position="21"/>
    </location>
</feature>
<feature type="compositionally biased region" description="Basic and acidic residues" evidence="6">
    <location>
        <begin position="111"/>
        <end position="123"/>
    </location>
</feature>
<evidence type="ECO:0000256" key="3">
    <source>
        <dbReference type="ARBA" id="ARBA00022692"/>
    </source>
</evidence>
<evidence type="ECO:0000256" key="2">
    <source>
        <dbReference type="ARBA" id="ARBA00022475"/>
    </source>
</evidence>
<evidence type="ECO:0000313" key="10">
    <source>
        <dbReference type="Proteomes" id="UP000007962"/>
    </source>
</evidence>
<keyword evidence="3 7" id="KW-0812">Transmembrane</keyword>
<dbReference type="eggNOG" id="COG3336">
    <property type="taxonomic scope" value="Bacteria"/>
</dbReference>
<feature type="transmembrane region" description="Helical" evidence="7">
    <location>
        <begin position="430"/>
        <end position="450"/>
    </location>
</feature>
<feature type="transmembrane region" description="Helical" evidence="7">
    <location>
        <begin position="322"/>
        <end position="342"/>
    </location>
</feature>
<keyword evidence="2" id="KW-1003">Cell membrane</keyword>
<dbReference type="AlphaFoldDB" id="C5C556"/>
<evidence type="ECO:0000256" key="6">
    <source>
        <dbReference type="SAM" id="MobiDB-lite"/>
    </source>
</evidence>
<keyword evidence="10" id="KW-1185">Reference proteome</keyword>
<comment type="subcellular location">
    <subcellularLocation>
        <location evidence="1">Cell membrane</location>
        <topology evidence="1">Multi-pass membrane protein</topology>
    </subcellularLocation>
</comment>
<accession>C5C556</accession>
<gene>
    <name evidence="9" type="ordered locus">Bcav_3955</name>
</gene>
<feature type="transmembrane region" description="Helical" evidence="7">
    <location>
        <begin position="147"/>
        <end position="169"/>
    </location>
</feature>
<organism evidence="9 10">
    <name type="scientific">Beutenbergia cavernae (strain ATCC BAA-8 / DSM 12333 / CCUG 43141 / JCM 11478 / NBRC 16432 / NCIMB 13614 / HKI 0122)</name>
    <dbReference type="NCBI Taxonomy" id="471853"/>
    <lineage>
        <taxon>Bacteria</taxon>
        <taxon>Bacillati</taxon>
        <taxon>Actinomycetota</taxon>
        <taxon>Actinomycetes</taxon>
        <taxon>Micrococcales</taxon>
        <taxon>Beutenbergiaceae</taxon>
        <taxon>Beutenbergia</taxon>
    </lineage>
</organism>
<feature type="region of interest" description="Disordered" evidence="6">
    <location>
        <begin position="110"/>
        <end position="138"/>
    </location>
</feature>
<dbReference type="InterPro" id="IPR008457">
    <property type="entry name" value="Cu-R_CopD_dom"/>
</dbReference>
<reference evidence="9 10" key="1">
    <citation type="journal article" date="2009" name="Stand. Genomic Sci.">
        <title>Complete genome sequence of Beutenbergia cavernae type strain (HKI 0122).</title>
        <authorList>
            <person name="Land M."/>
            <person name="Pukall R."/>
            <person name="Abt B."/>
            <person name="Goker M."/>
            <person name="Rohde M."/>
            <person name="Glavina Del Rio T."/>
            <person name="Tice H."/>
            <person name="Copeland A."/>
            <person name="Cheng J.F."/>
            <person name="Lucas S."/>
            <person name="Chen F."/>
            <person name="Nolan M."/>
            <person name="Bruce D."/>
            <person name="Goodwin L."/>
            <person name="Pitluck S."/>
            <person name="Ivanova N."/>
            <person name="Mavromatis K."/>
            <person name="Ovchinnikova G."/>
            <person name="Pati A."/>
            <person name="Chen A."/>
            <person name="Palaniappan K."/>
            <person name="Hauser L."/>
            <person name="Chang Y.J."/>
            <person name="Jefferies C.C."/>
            <person name="Saunders E."/>
            <person name="Brettin T."/>
            <person name="Detter J.C."/>
            <person name="Han C."/>
            <person name="Chain P."/>
            <person name="Bristow J."/>
            <person name="Eisen J.A."/>
            <person name="Markowitz V."/>
            <person name="Hugenholtz P."/>
            <person name="Kyrpides N.C."/>
            <person name="Klenk H.P."/>
            <person name="Lapidus A."/>
        </authorList>
    </citation>
    <scope>NUCLEOTIDE SEQUENCE [LARGE SCALE GENOMIC DNA]</scope>
    <source>
        <strain evidence="10">ATCC BAA-8 / DSM 12333 / NBRC 16432</strain>
    </source>
</reference>
<feature type="transmembrane region" description="Helical" evidence="7">
    <location>
        <begin position="498"/>
        <end position="520"/>
    </location>
</feature>
<evidence type="ECO:0000256" key="1">
    <source>
        <dbReference type="ARBA" id="ARBA00004651"/>
    </source>
</evidence>
<dbReference type="eggNOG" id="COG1276">
    <property type="taxonomic scope" value="Bacteria"/>
</dbReference>
<feature type="transmembrane region" description="Helical" evidence="7">
    <location>
        <begin position="462"/>
        <end position="486"/>
    </location>
</feature>
<keyword evidence="5 7" id="KW-0472">Membrane</keyword>
<feature type="region of interest" description="Disordered" evidence="6">
    <location>
        <begin position="1"/>
        <end position="34"/>
    </location>
</feature>
<feature type="transmembrane region" description="Helical" evidence="7">
    <location>
        <begin position="254"/>
        <end position="274"/>
    </location>
</feature>
<evidence type="ECO:0000256" key="4">
    <source>
        <dbReference type="ARBA" id="ARBA00022989"/>
    </source>
</evidence>
<protein>
    <submittedName>
        <fullName evidence="9">Copper resistance D domain protein</fullName>
    </submittedName>
</protein>
<feature type="transmembrane region" description="Helical" evidence="7">
    <location>
        <begin position="661"/>
        <end position="682"/>
    </location>
</feature>
<dbReference type="HOGENOM" id="CLU_016803_0_0_11"/>
<name>C5C556_BEUC1</name>
<dbReference type="PANTHER" id="PTHR34820:SF4">
    <property type="entry name" value="INNER MEMBRANE PROTEIN YEBZ"/>
    <property type="match status" value="1"/>
</dbReference>
<evidence type="ECO:0000256" key="5">
    <source>
        <dbReference type="ARBA" id="ARBA00023136"/>
    </source>
</evidence>
<feature type="transmembrane region" description="Helical" evidence="7">
    <location>
        <begin position="43"/>
        <end position="66"/>
    </location>
</feature>
<feature type="transmembrane region" description="Helical" evidence="7">
    <location>
        <begin position="286"/>
        <end position="310"/>
    </location>
</feature>
<dbReference type="InterPro" id="IPR019108">
    <property type="entry name" value="Caa3_assmbl_CtaG-rel"/>
</dbReference>
<feature type="transmembrane region" description="Helical" evidence="7">
    <location>
        <begin position="197"/>
        <end position="215"/>
    </location>
</feature>
<dbReference type="OrthoDB" id="5241646at2"/>
<dbReference type="GO" id="GO:0006825">
    <property type="term" value="P:copper ion transport"/>
    <property type="evidence" value="ECO:0007669"/>
    <property type="project" value="InterPro"/>
</dbReference>
<dbReference type="KEGG" id="bcv:Bcav_3955"/>
<dbReference type="PANTHER" id="PTHR34820">
    <property type="entry name" value="INNER MEMBRANE PROTEIN YEBZ"/>
    <property type="match status" value="1"/>
</dbReference>
<feature type="transmembrane region" description="Helical" evidence="7">
    <location>
        <begin position="612"/>
        <end position="641"/>
    </location>
</feature>
<evidence type="ECO:0000259" key="8">
    <source>
        <dbReference type="Pfam" id="PF05425"/>
    </source>
</evidence>
<dbReference type="InterPro" id="IPR032694">
    <property type="entry name" value="CopC/D"/>
</dbReference>
<feature type="transmembrane region" description="Helical" evidence="7">
    <location>
        <begin position="576"/>
        <end position="600"/>
    </location>
</feature>
<feature type="transmembrane region" description="Helical" evidence="7">
    <location>
        <begin position="86"/>
        <end position="106"/>
    </location>
</feature>
<feature type="domain" description="Copper resistance protein D" evidence="8">
    <location>
        <begin position="285"/>
        <end position="388"/>
    </location>
</feature>
<evidence type="ECO:0000313" key="9">
    <source>
        <dbReference type="EMBL" id="ACQ82196.1"/>
    </source>
</evidence>
<feature type="transmembrane region" description="Helical" evidence="7">
    <location>
        <begin position="367"/>
        <end position="388"/>
    </location>
</feature>
<proteinExistence type="predicted"/>
<feature type="transmembrane region" description="Helical" evidence="7">
    <location>
        <begin position="541"/>
        <end position="564"/>
    </location>
</feature>
<feature type="transmembrane region" description="Helical" evidence="7">
    <location>
        <begin position="222"/>
        <end position="242"/>
    </location>
</feature>
<sequence>MARTTYPDRVTSQAARATPSSPDLPGRTGDGEPSRGAALAVRAAIAAVPVAVVAGLLGIAFSGAALPEVIADPGALVRWGLPVVTTVVQLTTALTIGALVMCAVVLPRAGGPRETHTTNDSRPHTVFPRTSRRTPTPDGAAWRRAQALAAGAAVAWTLAAVVQLVFTYANTAGRPLGGENFGEELGYYVTQIEAGRSGLVGVVMVGVTAVLAVGVGGYTSAAWTGVAALAALAPTALTGHAAGAASHDLAVSSLWLHLVGVTLWAGGLAVLCLTANRTGRDLPDAVARYSALAIWAYALVAISGVVNAWIRIGGLDGLATRYGVLVLVKAALLVVLGAAGWWHRRSTIPALRASAAAGTSALRTAAFWRLAAGEVVVMGAVMGVAVALGSSAPPVPQTPSAVSPAELITGRPVPPEPTALRWFTEFSPDVLFGLLALAGIGVYLGWVWRLRHRGDAWSWPRTVSWLAGLVLFAWVTNGGAAVYGHILFSAHMVQHMMLVMVVPIFLVLGAPVTLALRALPSRSDGSRGPREWLLALVSSRVAAFFSNPIIAAVNFAGSMIVFYFTGLFELALTSHVGHVAMVVHFSLAGYLFVNALIGIDPGPKRPAYPFRLLLLFATMAFHAFFGLALTTMTALIAADYFGGLGLPWGVDAIADQQQGGAITWGIGEIPSLVLAIAIAIAWSRDDERLARRTDRAADRDGDAQLAEYNAMLARLAEDDRKE</sequence>
<dbReference type="STRING" id="471853.Bcav_3955"/>
<dbReference type="Pfam" id="PF05425">
    <property type="entry name" value="CopD"/>
    <property type="match status" value="1"/>
</dbReference>
<dbReference type="GO" id="GO:0005886">
    <property type="term" value="C:plasma membrane"/>
    <property type="evidence" value="ECO:0007669"/>
    <property type="project" value="UniProtKB-SubCell"/>
</dbReference>